<feature type="compositionally biased region" description="Low complexity" evidence="1">
    <location>
        <begin position="191"/>
        <end position="207"/>
    </location>
</feature>
<dbReference type="RefSeq" id="XP_047775904.1">
    <property type="nucleotide sequence ID" value="XM_047921721.1"/>
</dbReference>
<feature type="region of interest" description="Disordered" evidence="1">
    <location>
        <begin position="191"/>
        <end position="232"/>
    </location>
</feature>
<feature type="compositionally biased region" description="Gly residues" evidence="1">
    <location>
        <begin position="682"/>
        <end position="694"/>
    </location>
</feature>
<name>A0ABQ8K7G0_9APHY</name>
<gene>
    <name evidence="2" type="ORF">C8Q71DRAFT_725814</name>
</gene>
<proteinExistence type="predicted"/>
<keyword evidence="3" id="KW-1185">Reference proteome</keyword>
<feature type="compositionally biased region" description="Polar residues" evidence="1">
    <location>
        <begin position="7"/>
        <end position="28"/>
    </location>
</feature>
<organism evidence="2 3">
    <name type="scientific">Rhodofomes roseus</name>
    <dbReference type="NCBI Taxonomy" id="34475"/>
    <lineage>
        <taxon>Eukaryota</taxon>
        <taxon>Fungi</taxon>
        <taxon>Dikarya</taxon>
        <taxon>Basidiomycota</taxon>
        <taxon>Agaricomycotina</taxon>
        <taxon>Agaricomycetes</taxon>
        <taxon>Polyporales</taxon>
        <taxon>Rhodofomes</taxon>
    </lineage>
</organism>
<feature type="compositionally biased region" description="Polar residues" evidence="1">
    <location>
        <begin position="319"/>
        <end position="328"/>
    </location>
</feature>
<feature type="region of interest" description="Disordered" evidence="1">
    <location>
        <begin position="308"/>
        <end position="328"/>
    </location>
</feature>
<feature type="region of interest" description="Disordered" evidence="1">
    <location>
        <begin position="249"/>
        <end position="278"/>
    </location>
</feature>
<dbReference type="EMBL" id="JADCUA010000019">
    <property type="protein sequence ID" value="KAH9833138.1"/>
    <property type="molecule type" value="Genomic_DNA"/>
</dbReference>
<evidence type="ECO:0000313" key="3">
    <source>
        <dbReference type="Proteomes" id="UP000814176"/>
    </source>
</evidence>
<evidence type="ECO:0000313" key="2">
    <source>
        <dbReference type="EMBL" id="KAH9833138.1"/>
    </source>
</evidence>
<feature type="compositionally biased region" description="Acidic residues" evidence="1">
    <location>
        <begin position="217"/>
        <end position="228"/>
    </location>
</feature>
<feature type="region of interest" description="Disordered" evidence="1">
    <location>
        <begin position="665"/>
        <end position="700"/>
    </location>
</feature>
<dbReference type="Proteomes" id="UP000814176">
    <property type="component" value="Unassembled WGS sequence"/>
</dbReference>
<protein>
    <submittedName>
        <fullName evidence="2">Uncharacterized protein</fullName>
    </submittedName>
</protein>
<evidence type="ECO:0000256" key="1">
    <source>
        <dbReference type="SAM" id="MobiDB-lite"/>
    </source>
</evidence>
<feature type="region of interest" description="Disordered" evidence="1">
    <location>
        <begin position="105"/>
        <end position="169"/>
    </location>
</feature>
<feature type="compositionally biased region" description="Basic residues" evidence="1">
    <location>
        <begin position="115"/>
        <end position="126"/>
    </location>
</feature>
<accession>A0ABQ8K7G0</accession>
<feature type="region of interest" description="Disordered" evidence="1">
    <location>
        <begin position="1"/>
        <end position="78"/>
    </location>
</feature>
<dbReference type="GeneID" id="72002453"/>
<sequence>MPRISADNVTASAPIEQSLNNLPANTPSDNDRSKEGRAPSPTYTQMAARPPSPRMRGGATKETFQRSAMVDNTPALPPPMPLTIGSPAEAPFTQRTTALSEDDNLGWTTFTAPTKSKKSKPKKGKGKAKEVTPVPLQKGPVLGLATPDASPKGSKPRKHRCTDCSNEGLVTGKQQEAPVSLLLSSKSPLVFGRSSPSPLSSAKAASLSDHKPHNEGSEMDIDPAEDAGLDSFGRPTLFLQNASAGWESPQNSYYGDLEHHEPGPSSHPSKGHKRSAARHDLESMIEAPISRYTAMNAEAATGQLREDVDTCRPAPHPRQQISSDEQMLPASNISVQSDSTKPKVTPRKPAVHHNHGRYSMAAIGNPPLTPYNIILADPDIMVPPEGLLKKTQGDRVNWEKKGLAPKQVKVWNNLGRDNPFIVVQFGELRAEHAGMNERAVFLYSLLTCLSERTDIRVNPGHSPLEEKEYNNNKDAPPNVEPFWIGIKNLPKEWCLVLARAAWLHAGNHILNFVLWRNDLPTLCAAFRSVFRFRALLKEDSELQEITVNILLRDIGKGGRRRAVQDDAFGAILDSVDVEVHNCRITPHTSEDVAFIHITSPTADWQDWVLFRNAIQAHGFGSLTAGHRVAFKTRVFCGFCHSIGHPIGRCPVKGFFLPQKMQLQKQPTAQPLSSGRGEHQGGRGHGNGRSCGGRGGKTRGY</sequence>
<comment type="caution">
    <text evidence="2">The sequence shown here is derived from an EMBL/GenBank/DDBJ whole genome shotgun (WGS) entry which is preliminary data.</text>
</comment>
<reference evidence="2 3" key="1">
    <citation type="journal article" date="2021" name="Environ. Microbiol.">
        <title>Gene family expansions and transcriptome signatures uncover fungal adaptations to wood decay.</title>
        <authorList>
            <person name="Hage H."/>
            <person name="Miyauchi S."/>
            <person name="Viragh M."/>
            <person name="Drula E."/>
            <person name="Min B."/>
            <person name="Chaduli D."/>
            <person name="Navarro D."/>
            <person name="Favel A."/>
            <person name="Norest M."/>
            <person name="Lesage-Meessen L."/>
            <person name="Balint B."/>
            <person name="Merenyi Z."/>
            <person name="de Eugenio L."/>
            <person name="Morin E."/>
            <person name="Martinez A.T."/>
            <person name="Baldrian P."/>
            <person name="Stursova M."/>
            <person name="Martinez M.J."/>
            <person name="Novotny C."/>
            <person name="Magnuson J.K."/>
            <person name="Spatafora J.W."/>
            <person name="Maurice S."/>
            <person name="Pangilinan J."/>
            <person name="Andreopoulos W."/>
            <person name="LaButti K."/>
            <person name="Hundley H."/>
            <person name="Na H."/>
            <person name="Kuo A."/>
            <person name="Barry K."/>
            <person name="Lipzen A."/>
            <person name="Henrissat B."/>
            <person name="Riley R."/>
            <person name="Ahrendt S."/>
            <person name="Nagy L.G."/>
            <person name="Grigoriev I.V."/>
            <person name="Martin F."/>
            <person name="Rosso M.N."/>
        </authorList>
    </citation>
    <scope>NUCLEOTIDE SEQUENCE [LARGE SCALE GENOMIC DNA]</scope>
    <source>
        <strain evidence="2 3">CIRM-BRFM 1785</strain>
    </source>
</reference>